<evidence type="ECO:0000313" key="9">
    <source>
        <dbReference type="EMBL" id="PWC01147.1"/>
    </source>
</evidence>
<keyword evidence="5 7" id="KW-1133">Transmembrane helix</keyword>
<dbReference type="RefSeq" id="WP_108431329.1">
    <property type="nucleotide sequence ID" value="NZ_CP026947.1"/>
</dbReference>
<comment type="subcellular location">
    <subcellularLocation>
        <location evidence="1">Cell membrane</location>
        <topology evidence="1">Multi-pass membrane protein</topology>
    </subcellularLocation>
</comment>
<dbReference type="EMBL" id="QEEZ01000017">
    <property type="protein sequence ID" value="PWC01147.1"/>
    <property type="molecule type" value="Genomic_DNA"/>
</dbReference>
<dbReference type="KEGG" id="cyz:C3B44_04490"/>
<feature type="transmembrane region" description="Helical" evidence="7">
    <location>
        <begin position="258"/>
        <end position="280"/>
    </location>
</feature>
<keyword evidence="6 7" id="KW-0472">Membrane</keyword>
<evidence type="ECO:0000256" key="7">
    <source>
        <dbReference type="SAM" id="Phobius"/>
    </source>
</evidence>
<evidence type="ECO:0000256" key="5">
    <source>
        <dbReference type="ARBA" id="ARBA00022989"/>
    </source>
</evidence>
<evidence type="ECO:0000256" key="4">
    <source>
        <dbReference type="ARBA" id="ARBA00022692"/>
    </source>
</evidence>
<evidence type="ECO:0000256" key="1">
    <source>
        <dbReference type="ARBA" id="ARBA00004651"/>
    </source>
</evidence>
<evidence type="ECO:0000259" key="8">
    <source>
        <dbReference type="Pfam" id="PF03176"/>
    </source>
</evidence>
<evidence type="ECO:0000256" key="6">
    <source>
        <dbReference type="ARBA" id="ARBA00023136"/>
    </source>
</evidence>
<feature type="transmembrane region" description="Helical" evidence="7">
    <location>
        <begin position="155"/>
        <end position="173"/>
    </location>
</feature>
<sequence>MSADSRVPKIAILRWIALLLIALGAGAMFAGSATAPVNETAALPDDADATRVSEILAEQPGNDGGTALIFIEGENLDYASLEPIAEEVGGPLIPNEDGTAALVPAEIEANGLTDNADAVNELRAEVSDAVGEGVTAQVTGPAAIEADLSNVFDGASFLLLSVTAVIVTVLLVVTYRSPILWIIPLLVIAVADRTAQVVVTWVLASVGMTWDESILGILSVLVFGAGTNYALLLISRYRDELTKHRSRFDAMAAAWPPVARTVTLSALTIAVGVLCLLVSATPTTRSLGVASASGVGIALLFALFCLPGMLLLFGRWIFWPKRPEYGDTVEHQLWDRIGSFVSKRSGRVATFSFAGLLVACIGVTQISTGLSQEEQFIDTPESITAAAELGEKFPDQSATPAFVATQDVDAATEALEGIEGVSVQPAEPAAGWDILQVSGGETAELRDALAGTESLVGGQDAELDDTEASAKRDRMLIFPLVLVLIFISLVLVLRALVGPAIMVASVLLTNVAALGLGWWISTGVFGFDTFDSTTPLYSFVFLVALGIDYSIFLITRARDDADEVGTRRGILTALSSTGGVITSAGILLAAVFAALGVLPLVVLAQVGIVICIGVLLDTLIVRTLLIPAVVQKLNGSFWWPGRRPELDDAPESSEGGKHEKVGV</sequence>
<feature type="transmembrane region" description="Helical" evidence="7">
    <location>
        <begin position="180"/>
        <end position="202"/>
    </location>
</feature>
<feature type="domain" description="Membrane transport protein MMPL" evidence="8">
    <location>
        <begin position="94"/>
        <end position="346"/>
    </location>
</feature>
<feature type="transmembrane region" description="Helical" evidence="7">
    <location>
        <begin position="601"/>
        <end position="625"/>
    </location>
</feature>
<feature type="transmembrane region" description="Helical" evidence="7">
    <location>
        <begin position="348"/>
        <end position="366"/>
    </location>
</feature>
<feature type="transmembrane region" description="Helical" evidence="7">
    <location>
        <begin position="214"/>
        <end position="237"/>
    </location>
</feature>
<dbReference type="Proteomes" id="UP000244989">
    <property type="component" value="Unassembled WGS sequence"/>
</dbReference>
<feature type="transmembrane region" description="Helical" evidence="7">
    <location>
        <begin position="12"/>
        <end position="30"/>
    </location>
</feature>
<evidence type="ECO:0000256" key="3">
    <source>
        <dbReference type="ARBA" id="ARBA00022475"/>
    </source>
</evidence>
<feature type="transmembrane region" description="Helical" evidence="7">
    <location>
        <begin position="536"/>
        <end position="557"/>
    </location>
</feature>
<keyword evidence="4 7" id="KW-0812">Transmembrane</keyword>
<dbReference type="InterPro" id="IPR004869">
    <property type="entry name" value="MMPL_dom"/>
</dbReference>
<dbReference type="Pfam" id="PF03176">
    <property type="entry name" value="MMPL"/>
    <property type="match status" value="2"/>
</dbReference>
<evidence type="ECO:0000313" key="10">
    <source>
        <dbReference type="Proteomes" id="UP000244989"/>
    </source>
</evidence>
<dbReference type="SUPFAM" id="SSF82866">
    <property type="entry name" value="Multidrug efflux transporter AcrB transmembrane domain"/>
    <property type="match status" value="2"/>
</dbReference>
<keyword evidence="10" id="KW-1185">Reference proteome</keyword>
<feature type="transmembrane region" description="Helical" evidence="7">
    <location>
        <begin position="500"/>
        <end position="521"/>
    </location>
</feature>
<dbReference type="InterPro" id="IPR050545">
    <property type="entry name" value="Mycobact_MmpL"/>
</dbReference>
<comment type="similarity">
    <text evidence="2">Belongs to the resistance-nodulation-cell division (RND) (TC 2.A.6) family. MmpL subfamily.</text>
</comment>
<comment type="caution">
    <text evidence="9">The sequence shown here is derived from an EMBL/GenBank/DDBJ whole genome shotgun (WGS) entry which is preliminary data.</text>
</comment>
<proteinExistence type="inferred from homology"/>
<dbReference type="OrthoDB" id="2365435at2"/>
<dbReference type="PANTHER" id="PTHR33406">
    <property type="entry name" value="MEMBRANE PROTEIN MJ1562-RELATED"/>
    <property type="match status" value="1"/>
</dbReference>
<dbReference type="GO" id="GO:0005886">
    <property type="term" value="C:plasma membrane"/>
    <property type="evidence" value="ECO:0007669"/>
    <property type="project" value="UniProtKB-SubCell"/>
</dbReference>
<protein>
    <recommendedName>
        <fullName evidence="8">Membrane transport protein MMPL domain-containing protein</fullName>
    </recommendedName>
</protein>
<feature type="transmembrane region" description="Helical" evidence="7">
    <location>
        <begin position="475"/>
        <end position="493"/>
    </location>
</feature>
<feature type="domain" description="Membrane transport protein MMPL" evidence="8">
    <location>
        <begin position="444"/>
        <end position="640"/>
    </location>
</feature>
<feature type="transmembrane region" description="Helical" evidence="7">
    <location>
        <begin position="569"/>
        <end position="595"/>
    </location>
</feature>
<dbReference type="Gene3D" id="1.20.1640.10">
    <property type="entry name" value="Multidrug efflux transporter AcrB transmembrane domain"/>
    <property type="match status" value="2"/>
</dbReference>
<organism evidence="9 10">
    <name type="scientific">Corynebacterium yudongzhengii</name>
    <dbReference type="NCBI Taxonomy" id="2080740"/>
    <lineage>
        <taxon>Bacteria</taxon>
        <taxon>Bacillati</taxon>
        <taxon>Actinomycetota</taxon>
        <taxon>Actinomycetes</taxon>
        <taxon>Mycobacteriales</taxon>
        <taxon>Corynebacteriaceae</taxon>
        <taxon>Corynebacterium</taxon>
    </lineage>
</organism>
<dbReference type="AlphaFoldDB" id="A0A2U1T561"/>
<evidence type="ECO:0000256" key="2">
    <source>
        <dbReference type="ARBA" id="ARBA00010157"/>
    </source>
</evidence>
<dbReference type="PANTHER" id="PTHR33406:SF6">
    <property type="entry name" value="MEMBRANE PROTEIN YDGH-RELATED"/>
    <property type="match status" value="1"/>
</dbReference>
<keyword evidence="3" id="KW-1003">Cell membrane</keyword>
<name>A0A2U1T561_9CORY</name>
<gene>
    <name evidence="9" type="ORF">DF222_08740</name>
</gene>
<feature type="transmembrane region" description="Helical" evidence="7">
    <location>
        <begin position="292"/>
        <end position="313"/>
    </location>
</feature>
<accession>A0A2U1T561</accession>
<reference evidence="10" key="1">
    <citation type="submission" date="2018-04" db="EMBL/GenBank/DDBJ databases">
        <authorList>
            <person name="Liu S."/>
            <person name="Wang Z."/>
            <person name="Li J."/>
        </authorList>
    </citation>
    <scope>NUCLEOTIDE SEQUENCE [LARGE SCALE GENOMIC DNA]</scope>
    <source>
        <strain evidence="10">2189</strain>
    </source>
</reference>